<evidence type="ECO:0000313" key="1">
    <source>
        <dbReference type="EMBL" id="QGZ61791.1"/>
    </source>
</evidence>
<dbReference type="Proteomes" id="UP000433577">
    <property type="component" value="Chromosome 1"/>
</dbReference>
<dbReference type="KEGG" id="pacs:FAZ98_08635"/>
<dbReference type="InterPro" id="IPR021769">
    <property type="entry name" value="DUF3331"/>
</dbReference>
<gene>
    <name evidence="1" type="ORF">FAZ98_08635</name>
</gene>
<sequence>MTKLDTGSVWQQTIDLLSAASEPLGLDGDFEVSGRTCKPVPITRGASEAANRRRATVRSWDAQGITLIRRHDPDSITVCWSDATYGRYSDQLWRVCTARRSAVCALTGEKIRRGDAVFRPSPNRRHRPANADAMILASKLDNLPNAVVAARLDEALAA</sequence>
<accession>A0A7Z2JEJ4</accession>
<dbReference type="AlphaFoldDB" id="A0A7Z2JEJ4"/>
<proteinExistence type="predicted"/>
<protein>
    <submittedName>
        <fullName evidence="1">DUF3331 domain-containing protein</fullName>
    </submittedName>
</protein>
<keyword evidence="2" id="KW-1185">Reference proteome</keyword>
<dbReference type="OrthoDB" id="9152922at2"/>
<evidence type="ECO:0000313" key="2">
    <source>
        <dbReference type="Proteomes" id="UP000433577"/>
    </source>
</evidence>
<reference evidence="1 2" key="1">
    <citation type="submission" date="2019-12" db="EMBL/GenBank/DDBJ databases">
        <title>Paraburkholderia acidiphila 7Q-K02 sp. nov and Paraburkholderia acidisoli DHF22 sp. nov., two strains isolated from forest soil.</title>
        <authorList>
            <person name="Gao Z."/>
            <person name="Qiu L."/>
        </authorList>
    </citation>
    <scope>NUCLEOTIDE SEQUENCE [LARGE SCALE GENOMIC DNA]</scope>
    <source>
        <strain evidence="1 2">DHF22</strain>
    </source>
</reference>
<dbReference type="RefSeq" id="WP_158950649.1">
    <property type="nucleotide sequence ID" value="NZ_CP046913.1"/>
</dbReference>
<dbReference type="Pfam" id="PF11811">
    <property type="entry name" value="DUF3331"/>
    <property type="match status" value="1"/>
</dbReference>
<name>A0A7Z2JEJ4_9BURK</name>
<organism evidence="1 2">
    <name type="scientific">Paraburkholderia acidisoli</name>
    <dbReference type="NCBI Taxonomy" id="2571748"/>
    <lineage>
        <taxon>Bacteria</taxon>
        <taxon>Pseudomonadati</taxon>
        <taxon>Pseudomonadota</taxon>
        <taxon>Betaproteobacteria</taxon>
        <taxon>Burkholderiales</taxon>
        <taxon>Burkholderiaceae</taxon>
        <taxon>Paraburkholderia</taxon>
    </lineage>
</organism>
<dbReference type="EMBL" id="CP046913">
    <property type="protein sequence ID" value="QGZ61791.1"/>
    <property type="molecule type" value="Genomic_DNA"/>
</dbReference>